<evidence type="ECO:0000313" key="7">
    <source>
        <dbReference type="Proteomes" id="UP000676325"/>
    </source>
</evidence>
<dbReference type="GO" id="GO:0003677">
    <property type="term" value="F:DNA binding"/>
    <property type="evidence" value="ECO:0007669"/>
    <property type="project" value="UniProtKB-KW"/>
</dbReference>
<evidence type="ECO:0000313" key="6">
    <source>
        <dbReference type="EMBL" id="MBR7828499.1"/>
    </source>
</evidence>
<evidence type="ECO:0000256" key="1">
    <source>
        <dbReference type="ARBA" id="ARBA00009437"/>
    </source>
</evidence>
<dbReference type="Pfam" id="PF03466">
    <property type="entry name" value="LysR_substrate"/>
    <property type="match status" value="1"/>
</dbReference>
<dbReference type="PANTHER" id="PTHR30118:SF15">
    <property type="entry name" value="TRANSCRIPTIONAL REGULATORY PROTEIN"/>
    <property type="match status" value="1"/>
</dbReference>
<dbReference type="PANTHER" id="PTHR30118">
    <property type="entry name" value="HTH-TYPE TRANSCRIPTIONAL REGULATOR LEUO-RELATED"/>
    <property type="match status" value="1"/>
</dbReference>
<keyword evidence="7" id="KW-1185">Reference proteome</keyword>
<gene>
    <name evidence="6" type="ORF">KDK95_19465</name>
</gene>
<evidence type="ECO:0000256" key="4">
    <source>
        <dbReference type="ARBA" id="ARBA00023163"/>
    </source>
</evidence>
<dbReference type="SUPFAM" id="SSF46785">
    <property type="entry name" value="Winged helix' DNA-binding domain"/>
    <property type="match status" value="1"/>
</dbReference>
<dbReference type="InterPro" id="IPR005119">
    <property type="entry name" value="LysR_subst-bd"/>
</dbReference>
<dbReference type="Proteomes" id="UP000676325">
    <property type="component" value="Unassembled WGS sequence"/>
</dbReference>
<dbReference type="Gene3D" id="3.40.190.10">
    <property type="entry name" value="Periplasmic binding protein-like II"/>
    <property type="match status" value="2"/>
</dbReference>
<keyword evidence="3" id="KW-0238">DNA-binding</keyword>
<keyword evidence="4" id="KW-0804">Transcription</keyword>
<accession>A0A941EIY9</accession>
<dbReference type="GO" id="GO:0003700">
    <property type="term" value="F:DNA-binding transcription factor activity"/>
    <property type="evidence" value="ECO:0007669"/>
    <property type="project" value="InterPro"/>
</dbReference>
<evidence type="ECO:0000259" key="5">
    <source>
        <dbReference type="PROSITE" id="PS50931"/>
    </source>
</evidence>
<proteinExistence type="inferred from homology"/>
<keyword evidence="2" id="KW-0805">Transcription regulation</keyword>
<dbReference type="AlphaFoldDB" id="A0A941EIY9"/>
<comment type="similarity">
    <text evidence="1">Belongs to the LysR transcriptional regulatory family.</text>
</comment>
<dbReference type="SUPFAM" id="SSF53850">
    <property type="entry name" value="Periplasmic binding protein-like II"/>
    <property type="match status" value="1"/>
</dbReference>
<evidence type="ECO:0000256" key="3">
    <source>
        <dbReference type="ARBA" id="ARBA00023125"/>
    </source>
</evidence>
<dbReference type="Gene3D" id="1.10.10.10">
    <property type="entry name" value="Winged helix-like DNA-binding domain superfamily/Winged helix DNA-binding domain"/>
    <property type="match status" value="1"/>
</dbReference>
<dbReference type="Pfam" id="PF00126">
    <property type="entry name" value="HTH_1"/>
    <property type="match status" value="1"/>
</dbReference>
<dbReference type="CDD" id="cd08417">
    <property type="entry name" value="PBP2_Nitroaromatics_like"/>
    <property type="match status" value="1"/>
</dbReference>
<sequence length="325" mass="35783">MAHIDRVDLNLLGPLAALLEERHVSHAAELAGLSQPAMSRALQRLRLTLGDELLVRTPGGYQLTPRGERVQRRLAAILPELEALFAPETFDPAEATEAFQLAGTDYASVFTPAVFQRVFRGSPRSTLRFRSWHDSVFDDLDRGRVDLVFYGPVGPLSALQTEHLFDDEFLCVMSRDHPLADRERLTLEEYLGAAHVIVDTRDGRQTVIEDRLEKLGTPRRAGLTVPYHSAATPAVAGTPLIATLPARLLSDSRPDPWLRVVRAPEEIKPLRYQMCWHPRLDADPAQQWLRGIVRAVTSALPPVSMAAGANAAEATVAEAGSADGR</sequence>
<organism evidence="6 7">
    <name type="scientific">Actinospica acidithermotolerans</name>
    <dbReference type="NCBI Taxonomy" id="2828514"/>
    <lineage>
        <taxon>Bacteria</taxon>
        <taxon>Bacillati</taxon>
        <taxon>Actinomycetota</taxon>
        <taxon>Actinomycetes</taxon>
        <taxon>Catenulisporales</taxon>
        <taxon>Actinospicaceae</taxon>
        <taxon>Actinospica</taxon>
    </lineage>
</organism>
<dbReference type="RefSeq" id="WP_212519633.1">
    <property type="nucleotide sequence ID" value="NZ_JAGSOH010000058.1"/>
</dbReference>
<dbReference type="InterPro" id="IPR000847">
    <property type="entry name" value="LysR_HTH_N"/>
</dbReference>
<dbReference type="EMBL" id="JAGSOH010000058">
    <property type="protein sequence ID" value="MBR7828499.1"/>
    <property type="molecule type" value="Genomic_DNA"/>
</dbReference>
<feature type="domain" description="HTH lysR-type" evidence="5">
    <location>
        <begin position="7"/>
        <end position="64"/>
    </location>
</feature>
<protein>
    <submittedName>
        <fullName evidence="6">LysR family transcriptional regulator</fullName>
    </submittedName>
</protein>
<dbReference type="PRINTS" id="PR00039">
    <property type="entry name" value="HTHLYSR"/>
</dbReference>
<dbReference type="PROSITE" id="PS50931">
    <property type="entry name" value="HTH_LYSR"/>
    <property type="match status" value="1"/>
</dbReference>
<evidence type="ECO:0000256" key="2">
    <source>
        <dbReference type="ARBA" id="ARBA00023015"/>
    </source>
</evidence>
<reference evidence="6" key="1">
    <citation type="submission" date="2021-04" db="EMBL/GenBank/DDBJ databases">
        <title>Genome based classification of Actinospica acidithermotolerans sp. nov., an actinobacterium isolated from an Indonesian hot spring.</title>
        <authorList>
            <person name="Kusuma A.B."/>
            <person name="Putra K.E."/>
            <person name="Nafisah S."/>
            <person name="Loh J."/>
            <person name="Nouioui I."/>
            <person name="Goodfellow M."/>
        </authorList>
    </citation>
    <scope>NUCLEOTIDE SEQUENCE</scope>
    <source>
        <strain evidence="6">MGRD01-02</strain>
    </source>
</reference>
<dbReference type="InterPro" id="IPR036388">
    <property type="entry name" value="WH-like_DNA-bd_sf"/>
</dbReference>
<name>A0A941EIY9_9ACTN</name>
<dbReference type="InterPro" id="IPR037402">
    <property type="entry name" value="YidZ_PBP2"/>
</dbReference>
<comment type="caution">
    <text evidence="6">The sequence shown here is derived from an EMBL/GenBank/DDBJ whole genome shotgun (WGS) entry which is preliminary data.</text>
</comment>
<dbReference type="InterPro" id="IPR050389">
    <property type="entry name" value="LysR-type_TF"/>
</dbReference>
<dbReference type="InterPro" id="IPR036390">
    <property type="entry name" value="WH_DNA-bd_sf"/>
</dbReference>